<keyword evidence="1 2" id="KW-0597">Phosphoprotein</keyword>
<dbReference type="AlphaFoldDB" id="A0A7C9P4A5"/>
<accession>A0A7C9P4A5</accession>
<evidence type="ECO:0000256" key="1">
    <source>
        <dbReference type="ARBA" id="ARBA00022553"/>
    </source>
</evidence>
<comment type="caution">
    <text evidence="4">The sequence shown here is derived from an EMBL/GenBank/DDBJ whole genome shotgun (WGS) entry which is preliminary data.</text>
</comment>
<protein>
    <submittedName>
        <fullName evidence="4">Response regulator</fullName>
    </submittedName>
</protein>
<sequence>MAKTILTVDDSGSLRQMLSFSLRDAGYAVIEAVDGLDGLAKAKQHTVDLVLTDQNMPGMDGLSLIKALRAMQNYETVPILMLTTETGSDIKAMGKAAGANGWLVKPFDPARLTEVVGKLIG</sequence>
<feature type="modified residue" description="4-aspartylphosphate" evidence="2">
    <location>
        <position position="53"/>
    </location>
</feature>
<dbReference type="InterPro" id="IPR011006">
    <property type="entry name" value="CheY-like_superfamily"/>
</dbReference>
<evidence type="ECO:0000313" key="5">
    <source>
        <dbReference type="Proteomes" id="UP000483432"/>
    </source>
</evidence>
<evidence type="ECO:0000259" key="3">
    <source>
        <dbReference type="PROSITE" id="PS50110"/>
    </source>
</evidence>
<dbReference type="EMBL" id="JAAFGW010000007">
    <property type="protein sequence ID" value="NDP46963.1"/>
    <property type="molecule type" value="Genomic_DNA"/>
</dbReference>
<evidence type="ECO:0000256" key="2">
    <source>
        <dbReference type="PROSITE-ProRule" id="PRU00169"/>
    </source>
</evidence>
<dbReference type="Pfam" id="PF00072">
    <property type="entry name" value="Response_reg"/>
    <property type="match status" value="1"/>
</dbReference>
<gene>
    <name evidence="4" type="ORF">GZ085_00970</name>
</gene>
<proteinExistence type="predicted"/>
<dbReference type="PANTHER" id="PTHR44591">
    <property type="entry name" value="STRESS RESPONSE REGULATOR PROTEIN 1"/>
    <property type="match status" value="1"/>
</dbReference>
<dbReference type="InterPro" id="IPR001789">
    <property type="entry name" value="Sig_transdc_resp-reg_receiver"/>
</dbReference>
<dbReference type="GO" id="GO:0000160">
    <property type="term" value="P:phosphorelay signal transduction system"/>
    <property type="evidence" value="ECO:0007669"/>
    <property type="project" value="InterPro"/>
</dbReference>
<feature type="domain" description="Response regulatory" evidence="3">
    <location>
        <begin position="4"/>
        <end position="120"/>
    </location>
</feature>
<dbReference type="SUPFAM" id="SSF52172">
    <property type="entry name" value="CheY-like"/>
    <property type="match status" value="1"/>
</dbReference>
<dbReference type="InterPro" id="IPR050595">
    <property type="entry name" value="Bact_response_regulator"/>
</dbReference>
<organism evidence="4 5">
    <name type="scientific">Sulfuriferula multivorans</name>
    <dbReference type="NCBI Taxonomy" id="1559896"/>
    <lineage>
        <taxon>Bacteria</taxon>
        <taxon>Pseudomonadati</taxon>
        <taxon>Pseudomonadota</taxon>
        <taxon>Betaproteobacteria</taxon>
        <taxon>Nitrosomonadales</taxon>
        <taxon>Sulfuricellaceae</taxon>
        <taxon>Sulfuriferula</taxon>
    </lineage>
</organism>
<dbReference type="SMART" id="SM00448">
    <property type="entry name" value="REC"/>
    <property type="match status" value="1"/>
</dbReference>
<reference evidence="4 5" key="1">
    <citation type="submission" date="2019-09" db="EMBL/GenBank/DDBJ databases">
        <title>H2 Metabolism Revealed by Metagenomic Analysis in Subglacial Sediment of East Antarctica.</title>
        <authorList>
            <person name="Yang Z."/>
            <person name="Zhang Y."/>
            <person name="Lv Y."/>
            <person name="Yan W."/>
            <person name="Xiao X."/>
            <person name="Sun B."/>
            <person name="Ma H."/>
        </authorList>
    </citation>
    <scope>NUCLEOTIDE SEQUENCE [LARGE SCALE GENOMIC DNA]</scope>
    <source>
        <strain evidence="4">Bin2_2</strain>
    </source>
</reference>
<dbReference type="CDD" id="cd17562">
    <property type="entry name" value="REC_CheY4-like"/>
    <property type="match status" value="1"/>
</dbReference>
<dbReference type="PROSITE" id="PS50110">
    <property type="entry name" value="RESPONSE_REGULATORY"/>
    <property type="match status" value="1"/>
</dbReference>
<evidence type="ECO:0000313" key="4">
    <source>
        <dbReference type="EMBL" id="NDP46963.1"/>
    </source>
</evidence>
<dbReference type="Proteomes" id="UP000483432">
    <property type="component" value="Unassembled WGS sequence"/>
</dbReference>
<dbReference type="Gene3D" id="3.40.50.2300">
    <property type="match status" value="1"/>
</dbReference>
<dbReference type="PANTHER" id="PTHR44591:SF25">
    <property type="entry name" value="CHEMOTAXIS TWO-COMPONENT RESPONSE REGULATOR"/>
    <property type="match status" value="1"/>
</dbReference>
<name>A0A7C9P4A5_9PROT</name>